<dbReference type="SUPFAM" id="SSF57667">
    <property type="entry name" value="beta-beta-alpha zinc fingers"/>
    <property type="match status" value="1"/>
</dbReference>
<evidence type="ECO:0000256" key="2">
    <source>
        <dbReference type="SAM" id="MobiDB-lite"/>
    </source>
</evidence>
<dbReference type="InterPro" id="IPR013087">
    <property type="entry name" value="Znf_C2H2_type"/>
</dbReference>
<dbReference type="SMART" id="SM00451">
    <property type="entry name" value="ZnF_U1"/>
    <property type="match status" value="1"/>
</dbReference>
<dbReference type="GO" id="GO:0003676">
    <property type="term" value="F:nucleic acid binding"/>
    <property type="evidence" value="ECO:0007669"/>
    <property type="project" value="InterPro"/>
</dbReference>
<evidence type="ECO:0000259" key="3">
    <source>
        <dbReference type="PROSITE" id="PS50157"/>
    </source>
</evidence>
<dbReference type="InterPro" id="IPR003604">
    <property type="entry name" value="Matrin/U1-like-C_Znf_C2H2"/>
</dbReference>
<dbReference type="Pfam" id="PF10354">
    <property type="entry name" value="BMT5-like"/>
    <property type="match status" value="1"/>
</dbReference>
<dbReference type="PROSITE" id="PS50157">
    <property type="entry name" value="ZINC_FINGER_C2H2_2"/>
    <property type="match status" value="1"/>
</dbReference>
<feature type="compositionally biased region" description="Basic residues" evidence="2">
    <location>
        <begin position="281"/>
        <end position="291"/>
    </location>
</feature>
<keyword evidence="5" id="KW-1185">Reference proteome</keyword>
<dbReference type="InterPro" id="IPR019446">
    <property type="entry name" value="BMT5-like"/>
</dbReference>
<dbReference type="GO" id="GO:0070475">
    <property type="term" value="P:rRNA base methylation"/>
    <property type="evidence" value="ECO:0007669"/>
    <property type="project" value="InterPro"/>
</dbReference>
<dbReference type="InterPro" id="IPR036236">
    <property type="entry name" value="Znf_C2H2_sf"/>
</dbReference>
<sequence>MGKGRSNNAHGGGAPPKKHKRQQSKKASASAQAPAAQVRNVMKAQTNALLNLASFSNPNPKTLGPFSDRHRILIVGDGDFSFALSLAVYMGGRNITATCYDSQHDLREKYSNALVNADALETAGASVHYSVDATALEKEAWIHSVERFHSIAFNFPHLGGATEEDVEKNQELLRDFFYSTRAFLHPTQGQVLVALRNTLFYNRWDIEEQARISGFKLKRIEAFDSSIYSGYQAQRTHPASFRGEPPSTVGARYFIFSKDPSANPVDPRTSKPSSQPSTAHGKTKSKPLKGKKTQDATDSSASFNCKVCGVSFRDSKKFNGHMNSAKHARKVKQQQKKSAKA</sequence>
<dbReference type="OrthoDB" id="273345at2759"/>
<dbReference type="Proteomes" id="UP000794436">
    <property type="component" value="Unassembled WGS sequence"/>
</dbReference>
<keyword evidence="1" id="KW-0479">Metal-binding</keyword>
<name>A0A8K1CIN4_PYTOL</name>
<dbReference type="PANTHER" id="PTHR11538">
    <property type="entry name" value="PHENYLALANYL-TRNA SYNTHETASE"/>
    <property type="match status" value="1"/>
</dbReference>
<feature type="region of interest" description="Disordered" evidence="2">
    <location>
        <begin position="259"/>
        <end position="300"/>
    </location>
</feature>
<dbReference type="AlphaFoldDB" id="A0A8K1CIN4"/>
<evidence type="ECO:0000313" key="5">
    <source>
        <dbReference type="Proteomes" id="UP000794436"/>
    </source>
</evidence>
<dbReference type="PANTHER" id="PTHR11538:SF26">
    <property type="entry name" value="FERREDOXIN-FOLD ANTICODON-BINDING DOMAIN-CONTAINING PROTEIN 1"/>
    <property type="match status" value="1"/>
</dbReference>
<comment type="caution">
    <text evidence="4">The sequence shown here is derived from an EMBL/GenBank/DDBJ whole genome shotgun (WGS) entry which is preliminary data.</text>
</comment>
<dbReference type="GO" id="GO:0070042">
    <property type="term" value="F:rRNA (uridine-N3-)-methyltransferase activity"/>
    <property type="evidence" value="ECO:0007669"/>
    <property type="project" value="InterPro"/>
</dbReference>
<reference evidence="4" key="1">
    <citation type="submission" date="2019-03" db="EMBL/GenBank/DDBJ databases">
        <title>Long read genome sequence of the mycoparasitic Pythium oligandrum ATCC 38472 isolated from sugarbeet rhizosphere.</title>
        <authorList>
            <person name="Gaulin E."/>
        </authorList>
    </citation>
    <scope>NUCLEOTIDE SEQUENCE</scope>
    <source>
        <strain evidence="4">ATCC 38472_TT</strain>
    </source>
</reference>
<feature type="compositionally biased region" description="Polar residues" evidence="2">
    <location>
        <begin position="270"/>
        <end position="280"/>
    </location>
</feature>
<organism evidence="4 5">
    <name type="scientific">Pythium oligandrum</name>
    <name type="common">Mycoparasitic fungus</name>
    <dbReference type="NCBI Taxonomy" id="41045"/>
    <lineage>
        <taxon>Eukaryota</taxon>
        <taxon>Sar</taxon>
        <taxon>Stramenopiles</taxon>
        <taxon>Oomycota</taxon>
        <taxon>Peronosporomycetes</taxon>
        <taxon>Pythiales</taxon>
        <taxon>Pythiaceae</taxon>
        <taxon>Pythium</taxon>
    </lineage>
</organism>
<feature type="compositionally biased region" description="Basic residues" evidence="2">
    <location>
        <begin position="324"/>
        <end position="341"/>
    </location>
</feature>
<dbReference type="Pfam" id="PF12874">
    <property type="entry name" value="zf-met"/>
    <property type="match status" value="1"/>
</dbReference>
<protein>
    <recommendedName>
        <fullName evidence="3">C2H2-type domain-containing protein</fullName>
    </recommendedName>
</protein>
<keyword evidence="1" id="KW-0862">Zinc</keyword>
<proteinExistence type="predicted"/>
<dbReference type="Gene3D" id="3.30.160.60">
    <property type="entry name" value="Classic Zinc Finger"/>
    <property type="match status" value="1"/>
</dbReference>
<dbReference type="GO" id="GO:0005737">
    <property type="term" value="C:cytoplasm"/>
    <property type="evidence" value="ECO:0007669"/>
    <property type="project" value="TreeGrafter"/>
</dbReference>
<keyword evidence="1" id="KW-0863">Zinc-finger</keyword>
<feature type="compositionally biased region" description="Low complexity" evidence="2">
    <location>
        <begin position="25"/>
        <end position="37"/>
    </location>
</feature>
<feature type="region of interest" description="Disordered" evidence="2">
    <location>
        <begin position="316"/>
        <end position="341"/>
    </location>
</feature>
<evidence type="ECO:0000256" key="1">
    <source>
        <dbReference type="PROSITE-ProRule" id="PRU00042"/>
    </source>
</evidence>
<evidence type="ECO:0000313" key="4">
    <source>
        <dbReference type="EMBL" id="TMW64296.1"/>
    </source>
</evidence>
<dbReference type="PROSITE" id="PS00028">
    <property type="entry name" value="ZINC_FINGER_C2H2_1"/>
    <property type="match status" value="1"/>
</dbReference>
<gene>
    <name evidence="4" type="ORF">Poli38472_012918</name>
</gene>
<dbReference type="GO" id="GO:0008270">
    <property type="term" value="F:zinc ion binding"/>
    <property type="evidence" value="ECO:0007669"/>
    <property type="project" value="UniProtKB-KW"/>
</dbReference>
<dbReference type="EMBL" id="SPLM01000040">
    <property type="protein sequence ID" value="TMW64296.1"/>
    <property type="molecule type" value="Genomic_DNA"/>
</dbReference>
<feature type="domain" description="C2H2-type" evidence="3">
    <location>
        <begin position="303"/>
        <end position="332"/>
    </location>
</feature>
<accession>A0A8K1CIN4</accession>
<feature type="region of interest" description="Disordered" evidence="2">
    <location>
        <begin position="1"/>
        <end position="38"/>
    </location>
</feature>